<dbReference type="PANTHER" id="PTHR48081">
    <property type="entry name" value="AB HYDROLASE SUPERFAMILY PROTEIN C4A8.06C"/>
    <property type="match status" value="1"/>
</dbReference>
<evidence type="ECO:0000259" key="3">
    <source>
        <dbReference type="Pfam" id="PF07859"/>
    </source>
</evidence>
<dbReference type="AlphaFoldDB" id="A0AAJ0B0S8"/>
<reference evidence="4" key="1">
    <citation type="submission" date="2023-06" db="EMBL/GenBank/DDBJ databases">
        <title>Genome-scale phylogeny and comparative genomics of the fungal order Sordariales.</title>
        <authorList>
            <consortium name="Lawrence Berkeley National Laboratory"/>
            <person name="Hensen N."/>
            <person name="Bonometti L."/>
            <person name="Westerberg I."/>
            <person name="Brannstrom I.O."/>
            <person name="Guillou S."/>
            <person name="Cros-Aarteil S."/>
            <person name="Calhoun S."/>
            <person name="Haridas S."/>
            <person name="Kuo A."/>
            <person name="Mondo S."/>
            <person name="Pangilinan J."/>
            <person name="Riley R."/>
            <person name="Labutti K."/>
            <person name="Andreopoulos B."/>
            <person name="Lipzen A."/>
            <person name="Chen C."/>
            <person name="Yanf M."/>
            <person name="Daum C."/>
            <person name="Ng V."/>
            <person name="Clum A."/>
            <person name="Steindorff A."/>
            <person name="Ohm R."/>
            <person name="Martin F."/>
            <person name="Silar P."/>
            <person name="Natvig D."/>
            <person name="Lalanne C."/>
            <person name="Gautier V."/>
            <person name="Ament-Velasquez S.L."/>
            <person name="Kruys A."/>
            <person name="Hutchinson M.I."/>
            <person name="Powell A.J."/>
            <person name="Barry K."/>
            <person name="Miller A.N."/>
            <person name="Grigoriev I.V."/>
            <person name="Debuchy R."/>
            <person name="Gladieux P."/>
            <person name="Thoren M.H."/>
            <person name="Johannesson H."/>
        </authorList>
    </citation>
    <scope>NUCLEOTIDE SEQUENCE</scope>
    <source>
        <strain evidence="4">PSN4</strain>
    </source>
</reference>
<feature type="compositionally biased region" description="Polar residues" evidence="2">
    <location>
        <begin position="250"/>
        <end position="265"/>
    </location>
</feature>
<feature type="compositionally biased region" description="Basic and acidic residues" evidence="2">
    <location>
        <begin position="169"/>
        <end position="186"/>
    </location>
</feature>
<feature type="region of interest" description="Disordered" evidence="2">
    <location>
        <begin position="451"/>
        <end position="506"/>
    </location>
</feature>
<proteinExistence type="predicted"/>
<dbReference type="Gene3D" id="3.40.50.1820">
    <property type="entry name" value="alpha/beta hydrolase"/>
    <property type="match status" value="1"/>
</dbReference>
<feature type="compositionally biased region" description="Basic and acidic residues" evidence="2">
    <location>
        <begin position="80"/>
        <end position="100"/>
    </location>
</feature>
<dbReference type="Pfam" id="PF07859">
    <property type="entry name" value="Abhydrolase_3"/>
    <property type="match status" value="1"/>
</dbReference>
<feature type="compositionally biased region" description="Basic and acidic residues" evidence="2">
    <location>
        <begin position="370"/>
        <end position="385"/>
    </location>
</feature>
<feature type="compositionally biased region" description="Basic and acidic residues" evidence="2">
    <location>
        <begin position="139"/>
        <end position="148"/>
    </location>
</feature>
<dbReference type="Proteomes" id="UP001239445">
    <property type="component" value="Unassembled WGS sequence"/>
</dbReference>
<feature type="compositionally biased region" description="Basic and acidic residues" evidence="2">
    <location>
        <begin position="26"/>
        <end position="49"/>
    </location>
</feature>
<dbReference type="InterPro" id="IPR029058">
    <property type="entry name" value="AB_hydrolase_fold"/>
</dbReference>
<comment type="caution">
    <text evidence="4">The sequence shown here is derived from an EMBL/GenBank/DDBJ whole genome shotgun (WGS) entry which is preliminary data.</text>
</comment>
<protein>
    <submittedName>
        <fullName evidence="4">Arylacetamide deacetylase</fullName>
    </submittedName>
</protein>
<dbReference type="PANTHER" id="PTHR48081:SF30">
    <property type="entry name" value="ACETYL-HYDROLASE LIPR-RELATED"/>
    <property type="match status" value="1"/>
</dbReference>
<feature type="compositionally biased region" description="Polar residues" evidence="2">
    <location>
        <begin position="295"/>
        <end position="309"/>
    </location>
</feature>
<feature type="compositionally biased region" description="Basic and acidic residues" evidence="2">
    <location>
        <begin position="205"/>
        <end position="232"/>
    </location>
</feature>
<sequence>MPSYEPTPKRFSVLTVPSHASTSRRNSIDEPHLRPATDTSPKEAEERGRTSTRLQRSRRPDPIITTWGHDEPIRVPTARGRRDSSASTRDRIAEWEERSRSVSQSRRTARSKSRGVGAGSRVSVVPEVPEIAAAMARFAQEEEERKGAEGTAGDALRALEGEPRDEDAVERSEGIPDAVVEEREVVVEELMQDPWADGDISQSPRSDHDDTPMHTARMEIPTEREKVIEAEVRPQTPVRVSPQELPTPDATPQSVSKRTTGSPENAETGREHPATGAKTPTPPSTPTGYLGHQLTPMTTPETQKSTVQMTFGEELVKASPQPQSPIRQPSPPTEPTYRRITPTKAKEESDDEADPESRQAEATSKWPSPRTEHQLQPEPADDSRYHNVWRIQDYEPEFPLPAEPVLTLDADTRPDFNGNPLKSLPRSQLSAEAEPFQPAARVADPVEYAYKPKPRTGTGEFAVNIPPSPTTTYMPGDRPRLPPRPRSRSRGPREAARYTARTRAGKHEWDAPPVMERALHAASVSVIQGLTVPVELYRGLRDIYYPPPVRPDIVKAYPVRRKLPVRRIFFPSHHDLTSPLLLPTLFTIHGGGFTVGSPSDDDAWNRTFADTYSILVIALNYSKAPWAVFPAPLLDAEALYHAALNDESLPIDRMRTALCGFDAGGNLALGLAQLPSVKTGYDPSRHIGHATEYDTNPYPYAAPSRSSPPPAGVISVCGILDFGMSASRKARTRPYKRQLRGPRGWGPGLDWMARLLPSSAWSYIPYGHDIADPLLSPAYASRAELPPHVFVVAAELDCLAHESWRTACAWAGRAVPDVDVPVGRRGPSRWRGCLDDGGGEKAAKFAWGEQHTVMPGTKGFEGTTRWLLVPDVVHGFDSPGWRNKYLFGDEEARMDAEMKTIAYQRELAEWLWATVWR</sequence>
<organism evidence="4 5">
    <name type="scientific">Echria macrotheca</name>
    <dbReference type="NCBI Taxonomy" id="438768"/>
    <lineage>
        <taxon>Eukaryota</taxon>
        <taxon>Fungi</taxon>
        <taxon>Dikarya</taxon>
        <taxon>Ascomycota</taxon>
        <taxon>Pezizomycotina</taxon>
        <taxon>Sordariomycetes</taxon>
        <taxon>Sordariomycetidae</taxon>
        <taxon>Sordariales</taxon>
        <taxon>Schizotheciaceae</taxon>
        <taxon>Echria</taxon>
    </lineage>
</organism>
<gene>
    <name evidence="4" type="ORF">QBC47DRAFT_441723</name>
</gene>
<feature type="region of interest" description="Disordered" evidence="2">
    <location>
        <begin position="1"/>
        <end position="122"/>
    </location>
</feature>
<evidence type="ECO:0000256" key="1">
    <source>
        <dbReference type="ARBA" id="ARBA00022801"/>
    </source>
</evidence>
<dbReference type="InterPro" id="IPR050300">
    <property type="entry name" value="GDXG_lipolytic_enzyme"/>
</dbReference>
<evidence type="ECO:0000313" key="5">
    <source>
        <dbReference type="Proteomes" id="UP001239445"/>
    </source>
</evidence>
<feature type="domain" description="Alpha/beta hydrolase fold-3" evidence="3">
    <location>
        <begin position="586"/>
        <end position="811"/>
    </location>
</feature>
<dbReference type="SUPFAM" id="SSF53474">
    <property type="entry name" value="alpha/beta-Hydrolases"/>
    <property type="match status" value="1"/>
</dbReference>
<dbReference type="GO" id="GO:0004806">
    <property type="term" value="F:triacylglycerol lipase activity"/>
    <property type="evidence" value="ECO:0007669"/>
    <property type="project" value="TreeGrafter"/>
</dbReference>
<name>A0AAJ0B0S8_9PEZI</name>
<accession>A0AAJ0B0S8</accession>
<evidence type="ECO:0000256" key="2">
    <source>
        <dbReference type="SAM" id="MobiDB-lite"/>
    </source>
</evidence>
<feature type="region of interest" description="Disordered" evidence="2">
    <location>
        <begin position="139"/>
        <end position="386"/>
    </location>
</feature>
<keyword evidence="1" id="KW-0378">Hydrolase</keyword>
<evidence type="ECO:0000313" key="4">
    <source>
        <dbReference type="EMBL" id="KAK1749492.1"/>
    </source>
</evidence>
<dbReference type="EMBL" id="MU839857">
    <property type="protein sequence ID" value="KAK1749492.1"/>
    <property type="molecule type" value="Genomic_DNA"/>
</dbReference>
<keyword evidence="5" id="KW-1185">Reference proteome</keyword>
<feature type="compositionally biased region" description="Basic residues" evidence="2">
    <location>
        <begin position="481"/>
        <end position="490"/>
    </location>
</feature>
<dbReference type="InterPro" id="IPR013094">
    <property type="entry name" value="AB_hydrolase_3"/>
</dbReference>